<dbReference type="InterPro" id="IPR043752">
    <property type="entry name" value="DUF5697"/>
</dbReference>
<accession>A0A1S8LDU4</accession>
<dbReference type="RefSeq" id="WP_077836117.1">
    <property type="nucleotide sequence ID" value="NZ_CP096983.1"/>
</dbReference>
<dbReference type="EMBL" id="CP096983">
    <property type="protein sequence ID" value="URZ11752.1"/>
    <property type="molecule type" value="Genomic_DNA"/>
</dbReference>
<protein>
    <submittedName>
        <fullName evidence="1">Uncharacterized protein</fullName>
    </submittedName>
</protein>
<dbReference type="Pfam" id="PF18954">
    <property type="entry name" value="DUF5697"/>
    <property type="match status" value="1"/>
</dbReference>
<name>A0A1S8LDU4_9CLOT</name>
<organism evidence="1 2">
    <name type="scientific">Clostridium felsineum</name>
    <dbReference type="NCBI Taxonomy" id="36839"/>
    <lineage>
        <taxon>Bacteria</taxon>
        <taxon>Bacillati</taxon>
        <taxon>Bacillota</taxon>
        <taxon>Clostridia</taxon>
        <taxon>Eubacteriales</taxon>
        <taxon>Clostridiaceae</taxon>
        <taxon>Clostridium</taxon>
    </lineage>
</organism>
<dbReference type="KEGG" id="crw:CROST_024690"/>
<reference evidence="1 2" key="1">
    <citation type="submission" date="2022-04" db="EMBL/GenBank/DDBJ databases">
        <title>Genome sequence of C. roseum typestrain.</title>
        <authorList>
            <person name="Poehlein A."/>
            <person name="Schoch T."/>
            <person name="Duerre P."/>
            <person name="Daniel R."/>
        </authorList>
    </citation>
    <scope>NUCLEOTIDE SEQUENCE [LARGE SCALE GENOMIC DNA]</scope>
    <source>
        <strain evidence="1 2">DSM 7320</strain>
    </source>
</reference>
<dbReference type="Proteomes" id="UP000190951">
    <property type="component" value="Chromosome"/>
</dbReference>
<keyword evidence="2" id="KW-1185">Reference proteome</keyword>
<sequence length="162" mass="19522">MYYMNLKQEKIFEFIRTFRCAKLEHLKGLLDIKDIEKHLKTLISEQKVYKIDDIYLLKNDIRNNSKILKALDLYVYLRNKELPIHWCIPEDFPFIIAFFRNNKVFDVAVVKEGEESLYSTVINRSISDRVILILYKREQQEKIKIEKQVKFCTIENGAVYFF</sequence>
<proteinExistence type="predicted"/>
<evidence type="ECO:0000313" key="1">
    <source>
        <dbReference type="EMBL" id="URZ11752.1"/>
    </source>
</evidence>
<dbReference type="STRING" id="84029.CROST_25160"/>
<evidence type="ECO:0000313" key="2">
    <source>
        <dbReference type="Proteomes" id="UP000190951"/>
    </source>
</evidence>
<dbReference type="AlphaFoldDB" id="A0A1S8LDU4"/>
<gene>
    <name evidence="1" type="ORF">CROST_024690</name>
</gene>